<evidence type="ECO:0000256" key="10">
    <source>
        <dbReference type="ARBA" id="ARBA00023136"/>
    </source>
</evidence>
<dbReference type="Pfam" id="PF00448">
    <property type="entry name" value="SRP54"/>
    <property type="match status" value="1"/>
</dbReference>
<reference evidence="17" key="1">
    <citation type="journal article" date="2019" name="Int. J. Syst. Evol. Microbiol.">
        <title>The Global Catalogue of Microorganisms (GCM) 10K type strain sequencing project: providing services to taxonomists for standard genome sequencing and annotation.</title>
        <authorList>
            <consortium name="The Broad Institute Genomics Platform"/>
            <consortium name="The Broad Institute Genome Sequencing Center for Infectious Disease"/>
            <person name="Wu L."/>
            <person name="Ma J."/>
        </authorList>
    </citation>
    <scope>NUCLEOTIDE SEQUENCE [LARGE SCALE GENOMIC DNA]</scope>
    <source>
        <strain evidence="17">CGMCC 1.16306</strain>
    </source>
</reference>
<dbReference type="InterPro" id="IPR003593">
    <property type="entry name" value="AAA+_ATPase"/>
</dbReference>
<dbReference type="PANTHER" id="PTHR43134:SF3">
    <property type="entry name" value="FLAGELLAR BIOSYNTHESIS PROTEIN FLHF"/>
    <property type="match status" value="1"/>
</dbReference>
<evidence type="ECO:0000256" key="8">
    <source>
        <dbReference type="ARBA" id="ARBA00022927"/>
    </source>
</evidence>
<dbReference type="Gene3D" id="3.40.50.300">
    <property type="entry name" value="P-loop containing nucleotide triphosphate hydrolases"/>
    <property type="match status" value="1"/>
</dbReference>
<comment type="caution">
    <text evidence="16">The sequence shown here is derived from an EMBL/GenBank/DDBJ whole genome shotgun (WGS) entry which is preliminary data.</text>
</comment>
<organism evidence="16 17">
    <name type="scientific">Camelliibacillus cellulosilyticus</name>
    <dbReference type="NCBI Taxonomy" id="2174486"/>
    <lineage>
        <taxon>Bacteria</taxon>
        <taxon>Bacillati</taxon>
        <taxon>Bacillota</taxon>
        <taxon>Bacilli</taxon>
        <taxon>Bacillales</taxon>
        <taxon>Sporolactobacillaceae</taxon>
        <taxon>Camelliibacillus</taxon>
    </lineage>
</organism>
<name>A0ABV9GJF0_9BACL</name>
<dbReference type="EMBL" id="JBHSFW010000001">
    <property type="protein sequence ID" value="MFC4617361.1"/>
    <property type="molecule type" value="Genomic_DNA"/>
</dbReference>
<evidence type="ECO:0000256" key="2">
    <source>
        <dbReference type="ARBA" id="ARBA00008531"/>
    </source>
</evidence>
<evidence type="ECO:0000256" key="12">
    <source>
        <dbReference type="ARBA" id="ARBA00025337"/>
    </source>
</evidence>
<keyword evidence="11" id="KW-1006">Bacterial flagellum protein export</keyword>
<dbReference type="Gene3D" id="1.20.120.1380">
    <property type="entry name" value="Flagellar FlhF biosynthesis protein, N domain"/>
    <property type="match status" value="1"/>
</dbReference>
<keyword evidence="5" id="KW-1003">Cell membrane</keyword>
<evidence type="ECO:0000259" key="15">
    <source>
        <dbReference type="SMART" id="SM00962"/>
    </source>
</evidence>
<keyword evidence="9" id="KW-0342">GTP-binding</keyword>
<dbReference type="CDD" id="cd17873">
    <property type="entry name" value="FlhF"/>
    <property type="match status" value="1"/>
</dbReference>
<proteinExistence type="inferred from homology"/>
<dbReference type="NCBIfam" id="TIGR03499">
    <property type="entry name" value="FlhF"/>
    <property type="match status" value="1"/>
</dbReference>
<dbReference type="SMART" id="SM00382">
    <property type="entry name" value="AAA"/>
    <property type="match status" value="1"/>
</dbReference>
<evidence type="ECO:0000256" key="3">
    <source>
        <dbReference type="ARBA" id="ARBA00014919"/>
    </source>
</evidence>
<evidence type="ECO:0000256" key="9">
    <source>
        <dbReference type="ARBA" id="ARBA00023134"/>
    </source>
</evidence>
<comment type="similarity">
    <text evidence="2">Belongs to the GTP-binding SRP family.</text>
</comment>
<dbReference type="InterPro" id="IPR027417">
    <property type="entry name" value="P-loop_NTPase"/>
</dbReference>
<keyword evidence="4" id="KW-0813">Transport</keyword>
<evidence type="ECO:0000256" key="11">
    <source>
        <dbReference type="ARBA" id="ARBA00023225"/>
    </source>
</evidence>
<keyword evidence="17" id="KW-1185">Reference proteome</keyword>
<keyword evidence="6" id="KW-0547">Nucleotide-binding</keyword>
<evidence type="ECO:0000256" key="7">
    <source>
        <dbReference type="ARBA" id="ARBA00022795"/>
    </source>
</evidence>
<keyword evidence="8" id="KW-0653">Protein transport</keyword>
<evidence type="ECO:0000256" key="13">
    <source>
        <dbReference type="NCBIfam" id="TIGR03499"/>
    </source>
</evidence>
<keyword evidence="16" id="KW-0966">Cell projection</keyword>
<comment type="subcellular location">
    <subcellularLocation>
        <location evidence="1">Cell membrane</location>
        <topology evidence="1">Peripheral membrane protein</topology>
        <orientation evidence="1">Cytoplasmic side</orientation>
    </subcellularLocation>
</comment>
<evidence type="ECO:0000313" key="16">
    <source>
        <dbReference type="EMBL" id="MFC4617361.1"/>
    </source>
</evidence>
<protein>
    <recommendedName>
        <fullName evidence="3 13">Flagellar biosynthesis protein FlhF</fullName>
    </recommendedName>
</protein>
<dbReference type="Proteomes" id="UP001596022">
    <property type="component" value="Unassembled WGS sequence"/>
</dbReference>
<evidence type="ECO:0000259" key="14">
    <source>
        <dbReference type="SMART" id="SM00382"/>
    </source>
</evidence>
<dbReference type="PANTHER" id="PTHR43134">
    <property type="entry name" value="SIGNAL RECOGNITION PARTICLE RECEPTOR SUBUNIT ALPHA"/>
    <property type="match status" value="1"/>
</dbReference>
<evidence type="ECO:0000256" key="5">
    <source>
        <dbReference type="ARBA" id="ARBA00022475"/>
    </source>
</evidence>
<feature type="domain" description="SRP54-type proteins GTP-binding" evidence="15">
    <location>
        <begin position="177"/>
        <end position="368"/>
    </location>
</feature>
<evidence type="ECO:0000256" key="6">
    <source>
        <dbReference type="ARBA" id="ARBA00022741"/>
    </source>
</evidence>
<gene>
    <name evidence="16" type="primary">flhF</name>
    <name evidence="16" type="ORF">ACFO4N_01300</name>
</gene>
<dbReference type="SUPFAM" id="SSF52540">
    <property type="entry name" value="P-loop containing nucleoside triphosphate hydrolases"/>
    <property type="match status" value="1"/>
</dbReference>
<evidence type="ECO:0000313" key="17">
    <source>
        <dbReference type="Proteomes" id="UP001596022"/>
    </source>
</evidence>
<accession>A0ABV9GJF0</accession>
<keyword evidence="16" id="KW-0969">Cilium</keyword>
<evidence type="ECO:0000256" key="1">
    <source>
        <dbReference type="ARBA" id="ARBA00004413"/>
    </source>
</evidence>
<keyword evidence="7" id="KW-1005">Bacterial flagellum biogenesis</keyword>
<dbReference type="InterPro" id="IPR047040">
    <property type="entry name" value="FlhF__GTPase_dom"/>
</dbReference>
<sequence length="373" mass="41362">MRVRKFTGRTMPEVMGRIKQELGPDAVILYTKKTTKNGIFKFLKKELVEAVAAVDGPDMSTHIGPTESPFAFELGKWEERLKTSDTQMQKAAGENPFRHSKTPMSNDWPAPFPDAINNIHSELVAQGLTKSHADALAIALLKKWVVEEDQSKLKKHLFEIFQEAISASQFQAFDYQHQVLNLIGPTGVGKTTTAAKIASKAKLEDGKSIAFITTDTYRIAAVEQLKTYAKILDAPLKVAYTKEDFQAALTDFKNIDLIIVDSAGRNYQQSKFVEELKSLIPFTSSMACYLVLSAAAKTEDLMRVIQTFEALPIAAMVLTKFDETASIGSVFNILLDHAINIAYFTNGQNVPDDIIPADKEALIYQFIEGVCRG</sequence>
<dbReference type="RefSeq" id="WP_376844408.1">
    <property type="nucleotide sequence ID" value="NZ_JBHSFW010000001.1"/>
</dbReference>
<dbReference type="InterPro" id="IPR000897">
    <property type="entry name" value="SRP54_GTPase_dom"/>
</dbReference>
<keyword evidence="10" id="KW-0472">Membrane</keyword>
<dbReference type="SMART" id="SM00962">
    <property type="entry name" value="SRP54"/>
    <property type="match status" value="1"/>
</dbReference>
<comment type="function">
    <text evidence="12">Necessary for flagellar biosynthesis. May be involved in translocation of the flagellum.</text>
</comment>
<evidence type="ECO:0000256" key="4">
    <source>
        <dbReference type="ARBA" id="ARBA00022448"/>
    </source>
</evidence>
<feature type="domain" description="AAA+ ATPase" evidence="14">
    <location>
        <begin position="176"/>
        <end position="307"/>
    </location>
</feature>
<keyword evidence="16" id="KW-0282">Flagellum</keyword>
<dbReference type="InterPro" id="IPR020006">
    <property type="entry name" value="FlhF"/>
</dbReference>